<dbReference type="GO" id="GO:0006865">
    <property type="term" value="P:amino acid transport"/>
    <property type="evidence" value="ECO:0007669"/>
    <property type="project" value="UniProtKB-KW"/>
</dbReference>
<keyword evidence="7" id="KW-1185">Reference proteome</keyword>
<reference evidence="7" key="1">
    <citation type="submission" date="2016-10" db="EMBL/GenBank/DDBJ databases">
        <authorList>
            <person name="Varghese N."/>
            <person name="Submissions S."/>
        </authorList>
    </citation>
    <scope>NUCLEOTIDE SEQUENCE [LARGE SCALE GENOMIC DNA]</scope>
    <source>
        <strain evidence="7">DSM 21772</strain>
    </source>
</reference>
<dbReference type="CDD" id="cd06342">
    <property type="entry name" value="PBP1_ABC_LIVBP-like"/>
    <property type="match status" value="1"/>
</dbReference>
<evidence type="ECO:0000256" key="2">
    <source>
        <dbReference type="ARBA" id="ARBA00022448"/>
    </source>
</evidence>
<keyword evidence="4" id="KW-0029">Amino-acid transport</keyword>
<dbReference type="SUPFAM" id="SSF53822">
    <property type="entry name" value="Periplasmic binding protein-like I"/>
    <property type="match status" value="1"/>
</dbReference>
<dbReference type="Proteomes" id="UP000181956">
    <property type="component" value="Chromosome I"/>
</dbReference>
<evidence type="ECO:0000259" key="5">
    <source>
        <dbReference type="Pfam" id="PF13458"/>
    </source>
</evidence>
<dbReference type="InterPro" id="IPR028081">
    <property type="entry name" value="Leu-bd"/>
</dbReference>
<keyword evidence="2" id="KW-0813">Transport</keyword>
<accession>A0A1H1PPH1</accession>
<organism evidence="6 7">
    <name type="scientific">Microterricola viridarii</name>
    <dbReference type="NCBI Taxonomy" id="412690"/>
    <lineage>
        <taxon>Bacteria</taxon>
        <taxon>Bacillati</taxon>
        <taxon>Actinomycetota</taxon>
        <taxon>Actinomycetes</taxon>
        <taxon>Micrococcales</taxon>
        <taxon>Microbacteriaceae</taxon>
        <taxon>Microterricola</taxon>
    </lineage>
</organism>
<evidence type="ECO:0000256" key="1">
    <source>
        <dbReference type="ARBA" id="ARBA00010062"/>
    </source>
</evidence>
<protein>
    <submittedName>
        <fullName evidence="6">Amino acid/amide ABC transporter substrate-binding protein, HAAT family</fullName>
    </submittedName>
</protein>
<dbReference type="InterPro" id="IPR051010">
    <property type="entry name" value="BCAA_transport"/>
</dbReference>
<evidence type="ECO:0000256" key="3">
    <source>
        <dbReference type="ARBA" id="ARBA00022729"/>
    </source>
</evidence>
<dbReference type="InterPro" id="IPR028082">
    <property type="entry name" value="Peripla_BP_I"/>
</dbReference>
<gene>
    <name evidence="6" type="ORF">SAMN04489834_0921</name>
</gene>
<evidence type="ECO:0000256" key="4">
    <source>
        <dbReference type="ARBA" id="ARBA00022970"/>
    </source>
</evidence>
<name>A0A1H1PPH1_9MICO</name>
<evidence type="ECO:0000313" key="6">
    <source>
        <dbReference type="EMBL" id="SDS13211.1"/>
    </source>
</evidence>
<proteinExistence type="inferred from homology"/>
<dbReference type="PANTHER" id="PTHR30483">
    <property type="entry name" value="LEUCINE-SPECIFIC-BINDING PROTEIN"/>
    <property type="match status" value="1"/>
</dbReference>
<dbReference type="STRING" id="412690.SAMN04489834_0921"/>
<dbReference type="RefSeq" id="WP_083363000.1">
    <property type="nucleotide sequence ID" value="NZ_LT629742.1"/>
</dbReference>
<dbReference type="PANTHER" id="PTHR30483:SF6">
    <property type="entry name" value="PERIPLASMIC BINDING PROTEIN OF ABC TRANSPORTER FOR NATURAL AMINO ACIDS"/>
    <property type="match status" value="1"/>
</dbReference>
<evidence type="ECO:0000313" key="7">
    <source>
        <dbReference type="Proteomes" id="UP000181956"/>
    </source>
</evidence>
<keyword evidence="3" id="KW-0732">Signal</keyword>
<feature type="domain" description="Leucine-binding protein" evidence="5">
    <location>
        <begin position="46"/>
        <end position="386"/>
    </location>
</feature>
<dbReference type="Gene3D" id="3.40.50.2300">
    <property type="match status" value="2"/>
</dbReference>
<comment type="similarity">
    <text evidence="1">Belongs to the leucine-binding protein family.</text>
</comment>
<dbReference type="Pfam" id="PF13458">
    <property type="entry name" value="Peripla_BP_6"/>
    <property type="match status" value="1"/>
</dbReference>
<dbReference type="EMBL" id="LT629742">
    <property type="protein sequence ID" value="SDS13211.1"/>
    <property type="molecule type" value="Genomic_DNA"/>
</dbReference>
<dbReference type="AlphaFoldDB" id="A0A1H1PPH1"/>
<dbReference type="PRINTS" id="PR00337">
    <property type="entry name" value="LEUILEVALBP"/>
</dbReference>
<dbReference type="InterPro" id="IPR000709">
    <property type="entry name" value="Leu_Ile_Val-bd"/>
</dbReference>
<dbReference type="OrthoDB" id="7337537at2"/>
<dbReference type="PROSITE" id="PS51257">
    <property type="entry name" value="PROKAR_LIPOPROTEIN"/>
    <property type="match status" value="1"/>
</dbReference>
<sequence length="396" mass="40362">MTLRSSRGISRVLIPAALFASAALVLTGCSGGLGGGGEAGGDSSGPIKIGMLAPFSGSESAFGVYMENGAQMAVDELNADGGVDGRQLELITEDDACDATASVAAANKLVTAGIVASVGGYCSGATLPTLPIFNDAGIPMVIPAANSNKLVEAGLDGVFLINGTGTQQAAATLKYALKSGATRVAVLNDNTDYSKDLASTFVEMAKADGTIEVVLDQSVTPGEKDYSANVNNVITSKPDFVVWTGYYQEGALITRQLIDAGYSGPILVGDGSVDKKFAEIAGAGYTDNVVGTFTQTPDMLEGAGDWIAAYKEAFGAEPGPYSTQSYDAVRVVAEAIKNAGSTETDAIIAALRGLDGFPIFSGPLTFTPEGTLTEGGFAIVQIGPDGSFILKDDLQG</sequence>